<dbReference type="GO" id="GO:0005524">
    <property type="term" value="F:ATP binding"/>
    <property type="evidence" value="ECO:0007669"/>
    <property type="project" value="UniProtKB-UniRule"/>
</dbReference>
<feature type="binding site" evidence="5">
    <location>
        <position position="39"/>
    </location>
    <ligand>
        <name>ATP</name>
        <dbReference type="ChEBI" id="CHEBI:30616"/>
    </ligand>
</feature>
<dbReference type="Proteomes" id="UP000669179">
    <property type="component" value="Unassembled WGS sequence"/>
</dbReference>
<keyword evidence="1" id="KW-0808">Transferase</keyword>
<dbReference type="Gene3D" id="1.10.510.10">
    <property type="entry name" value="Transferase(Phosphotransferase) domain 1"/>
    <property type="match status" value="1"/>
</dbReference>
<dbReference type="InterPro" id="IPR000719">
    <property type="entry name" value="Prot_kinase_dom"/>
</dbReference>
<keyword evidence="2 5" id="KW-0547">Nucleotide-binding</keyword>
<dbReference type="InterPro" id="IPR018391">
    <property type="entry name" value="PQQ_b-propeller_rpt"/>
</dbReference>
<dbReference type="SMART" id="SM00220">
    <property type="entry name" value="S_TKc"/>
    <property type="match status" value="1"/>
</dbReference>
<evidence type="ECO:0000313" key="7">
    <source>
        <dbReference type="EMBL" id="MBO2455630.1"/>
    </source>
</evidence>
<keyword evidence="4 5" id="KW-0067">ATP-binding</keyword>
<dbReference type="Pfam" id="PF00069">
    <property type="entry name" value="Pkinase"/>
    <property type="match status" value="1"/>
</dbReference>
<evidence type="ECO:0000256" key="5">
    <source>
        <dbReference type="PROSITE-ProRule" id="PRU10141"/>
    </source>
</evidence>
<dbReference type="InterPro" id="IPR011047">
    <property type="entry name" value="Quinoprotein_ADH-like_sf"/>
</dbReference>
<gene>
    <name evidence="7" type="ORF">J4573_51745</name>
</gene>
<dbReference type="InterPro" id="IPR011009">
    <property type="entry name" value="Kinase-like_dom_sf"/>
</dbReference>
<dbReference type="Gene3D" id="3.30.200.20">
    <property type="entry name" value="Phosphorylase Kinase, domain 1"/>
    <property type="match status" value="1"/>
</dbReference>
<dbReference type="PROSITE" id="PS50011">
    <property type="entry name" value="PROTEIN_KINASE_DOM"/>
    <property type="match status" value="1"/>
</dbReference>
<dbReference type="Gene3D" id="2.130.10.10">
    <property type="entry name" value="YVTN repeat-like/Quinoprotein amine dehydrogenase"/>
    <property type="match status" value="1"/>
</dbReference>
<sequence length="726" mass="75492">MGPDPVAIGPYAPLRLLGEGGMGKVFLARSPGSRLVALKVIRPEYADDPGFRERFRREADAARKVSGFFTTPVIDADAEGTQPWLATSYVPAPSLSEIVRRYGRMPEPALRALGAGLAEALIAIHAAGLIHRDLKPGNVLVAEDGPRVIDFGISRALDGTQVTRTGGMVGTPGYMSPEQVASGREIGAASDVFSLGCVLVFAATGVHPFGDGDAATLLYRVVYEEPKLDGVPGGLRGVVEDCLAKDPAARPPLTALLERFAPAHPGALLTVQLRQELAARGQEAASIISGPAMTPAELTGPLPSTVPPVPPAAVSTDRRRFLGLAAGGAVAVAAATTAAILLADDDSGKAGGSGGARSGSKGDLVVANVGGNVPEGPAISWTGTSPSHSFKYSGLARVGTGVAWWDEEWANIFDAVSGAKRWEGEPKGSGRSAGNWLGVFGGTLYGTSSDDDLRAVLFGVDGNGRQLFSHTCGPDAKDAPSSFMRLFDVGGGVALIEVSGTRQSFLAVDVATGRPLWTRPMTKSWGAAVTDGRRAYLQDYRTTRALNLRSGAEIWATPNTNAGGESPHMAVCPSAGVVTVTSLRVEALDLATGRRRWNAVTQSTMLDKPVIQGERAYLADSQNRVRALDLRSGREVWNTEPPVRVDGGSVGSGMVRAITSVSGAVLALPLGSDRPGVLAMDPASGKTLWAHGEAPAGDDKSYQSALVIGKSVYAASGTSLYAFKEK</sequence>
<evidence type="ECO:0000256" key="1">
    <source>
        <dbReference type="ARBA" id="ARBA00022679"/>
    </source>
</evidence>
<keyword evidence="3 7" id="KW-0418">Kinase</keyword>
<dbReference type="InterPro" id="IPR002372">
    <property type="entry name" value="PQQ_rpt_dom"/>
</dbReference>
<dbReference type="PROSITE" id="PS00107">
    <property type="entry name" value="PROTEIN_KINASE_ATP"/>
    <property type="match status" value="1"/>
</dbReference>
<reference evidence="7" key="1">
    <citation type="submission" date="2021-03" db="EMBL/GenBank/DDBJ databases">
        <authorList>
            <person name="Kanchanasin P."/>
            <person name="Saeng-In P."/>
            <person name="Phongsopitanun W."/>
            <person name="Yuki M."/>
            <person name="Kudo T."/>
            <person name="Ohkuma M."/>
            <person name="Tanasupawat S."/>
        </authorList>
    </citation>
    <scope>NUCLEOTIDE SEQUENCE</scope>
    <source>
        <strain evidence="7">GKU 128</strain>
    </source>
</reference>
<dbReference type="GO" id="GO:0004674">
    <property type="term" value="F:protein serine/threonine kinase activity"/>
    <property type="evidence" value="ECO:0007669"/>
    <property type="project" value="TreeGrafter"/>
</dbReference>
<evidence type="ECO:0000256" key="4">
    <source>
        <dbReference type="ARBA" id="ARBA00022840"/>
    </source>
</evidence>
<dbReference type="InterPro" id="IPR008271">
    <property type="entry name" value="Ser/Thr_kinase_AS"/>
</dbReference>
<dbReference type="Gene3D" id="2.40.10.480">
    <property type="match status" value="1"/>
</dbReference>
<comment type="caution">
    <text evidence="7">The sequence shown here is derived from an EMBL/GenBank/DDBJ whole genome shotgun (WGS) entry which is preliminary data.</text>
</comment>
<dbReference type="CDD" id="cd14014">
    <property type="entry name" value="STKc_PknB_like"/>
    <property type="match status" value="1"/>
</dbReference>
<dbReference type="PANTHER" id="PTHR43289:SF34">
    <property type="entry name" value="SERINE_THREONINE-PROTEIN KINASE YBDM-RELATED"/>
    <property type="match status" value="1"/>
</dbReference>
<dbReference type="InterPro" id="IPR017441">
    <property type="entry name" value="Protein_kinase_ATP_BS"/>
</dbReference>
<protein>
    <submittedName>
        <fullName evidence="7">Serine/threonine-protein kinase</fullName>
    </submittedName>
</protein>
<evidence type="ECO:0000259" key="6">
    <source>
        <dbReference type="PROSITE" id="PS50011"/>
    </source>
</evidence>
<dbReference type="Pfam" id="PF13360">
    <property type="entry name" value="PQQ_2"/>
    <property type="match status" value="1"/>
</dbReference>
<dbReference type="EMBL" id="JAGEOJ010000039">
    <property type="protein sequence ID" value="MBO2455630.1"/>
    <property type="molecule type" value="Genomic_DNA"/>
</dbReference>
<evidence type="ECO:0000256" key="3">
    <source>
        <dbReference type="ARBA" id="ARBA00022777"/>
    </source>
</evidence>
<name>A0A939PNS1_9ACTN</name>
<dbReference type="SUPFAM" id="SSF50998">
    <property type="entry name" value="Quinoprotein alcohol dehydrogenase-like"/>
    <property type="match status" value="2"/>
</dbReference>
<proteinExistence type="predicted"/>
<dbReference type="PANTHER" id="PTHR43289">
    <property type="entry name" value="MITOGEN-ACTIVATED PROTEIN KINASE KINASE KINASE 20-RELATED"/>
    <property type="match status" value="1"/>
</dbReference>
<dbReference type="AlphaFoldDB" id="A0A939PNS1"/>
<evidence type="ECO:0000313" key="8">
    <source>
        <dbReference type="Proteomes" id="UP000669179"/>
    </source>
</evidence>
<evidence type="ECO:0000256" key="2">
    <source>
        <dbReference type="ARBA" id="ARBA00022741"/>
    </source>
</evidence>
<accession>A0A939PNS1</accession>
<dbReference type="InterPro" id="IPR015943">
    <property type="entry name" value="WD40/YVTN_repeat-like_dom_sf"/>
</dbReference>
<organism evidence="7 8">
    <name type="scientific">Actinomadura barringtoniae</name>
    <dbReference type="NCBI Taxonomy" id="1427535"/>
    <lineage>
        <taxon>Bacteria</taxon>
        <taxon>Bacillati</taxon>
        <taxon>Actinomycetota</taxon>
        <taxon>Actinomycetes</taxon>
        <taxon>Streptosporangiales</taxon>
        <taxon>Thermomonosporaceae</taxon>
        <taxon>Actinomadura</taxon>
    </lineage>
</organism>
<feature type="domain" description="Protein kinase" evidence="6">
    <location>
        <begin position="11"/>
        <end position="267"/>
    </location>
</feature>
<dbReference type="SMART" id="SM00564">
    <property type="entry name" value="PQQ"/>
    <property type="match status" value="2"/>
</dbReference>
<dbReference type="SUPFAM" id="SSF56112">
    <property type="entry name" value="Protein kinase-like (PK-like)"/>
    <property type="match status" value="1"/>
</dbReference>
<keyword evidence="8" id="KW-1185">Reference proteome</keyword>
<dbReference type="PROSITE" id="PS00108">
    <property type="entry name" value="PROTEIN_KINASE_ST"/>
    <property type="match status" value="1"/>
</dbReference>
<dbReference type="RefSeq" id="WP_208263853.1">
    <property type="nucleotide sequence ID" value="NZ_JAGEOJ010000039.1"/>
</dbReference>